<dbReference type="Proteomes" id="UP000250928">
    <property type="component" value="Unassembled WGS sequence"/>
</dbReference>
<name>A0A6N4DPW6_9GAMM</name>
<comment type="caution">
    <text evidence="2">The sequence shown here is derived from an EMBL/GenBank/DDBJ whole genome shotgun (WGS) entry which is preliminary data.</text>
</comment>
<accession>A0A6N4DPW6</accession>
<proteinExistence type="predicted"/>
<evidence type="ECO:0000313" key="2">
    <source>
        <dbReference type="EMBL" id="PUE00329.1"/>
    </source>
</evidence>
<organism evidence="2 3">
    <name type="scientific">Candidatus Sedimenticola endophacoides</name>
    <dbReference type="NCBI Taxonomy" id="2548426"/>
    <lineage>
        <taxon>Bacteria</taxon>
        <taxon>Pseudomonadati</taxon>
        <taxon>Pseudomonadota</taxon>
        <taxon>Gammaproteobacteria</taxon>
        <taxon>Chromatiales</taxon>
        <taxon>Sedimenticolaceae</taxon>
        <taxon>Sedimenticola</taxon>
    </lineage>
</organism>
<dbReference type="EMBL" id="PQCO01000225">
    <property type="protein sequence ID" value="PUE00329.1"/>
    <property type="molecule type" value="Genomic_DNA"/>
</dbReference>
<evidence type="ECO:0000313" key="3">
    <source>
        <dbReference type="Proteomes" id="UP000250928"/>
    </source>
</evidence>
<protein>
    <submittedName>
        <fullName evidence="2">Uncharacterized protein</fullName>
    </submittedName>
</protein>
<feature type="compositionally biased region" description="Basic residues" evidence="1">
    <location>
        <begin position="114"/>
        <end position="125"/>
    </location>
</feature>
<reference evidence="2 3" key="1">
    <citation type="submission" date="2018-01" db="EMBL/GenBank/DDBJ databases">
        <title>Novel co-symbiosis in the lucinid bivalve Phacoides pectinatus.</title>
        <authorList>
            <person name="Lim S.J."/>
            <person name="Davis B.G."/>
            <person name="Gill D.E."/>
            <person name="Engel A.S."/>
            <person name="Anderson L.C."/>
            <person name="Campbell B.J."/>
        </authorList>
    </citation>
    <scope>NUCLEOTIDE SEQUENCE [LARGE SCALE GENOMIC DNA]</scope>
    <source>
        <strain evidence="2">N3_P5</strain>
    </source>
</reference>
<feature type="region of interest" description="Disordered" evidence="1">
    <location>
        <begin position="112"/>
        <end position="143"/>
    </location>
</feature>
<dbReference type="AlphaFoldDB" id="A0A6N4DPW6"/>
<sequence>MDIIVRHLPDTITHYELERFVRRGIGSHWSLLGRVPDGELLRCPIMKITDQAQGYVEFHGLATIEPPGVAQGTTVRLDGASWQGQVMSVSKFMRRSRLRDKRQNRILDIVAHHGERRRGERHGKSTLRQNSHANRHGERSEGG</sequence>
<evidence type="ECO:0000256" key="1">
    <source>
        <dbReference type="SAM" id="MobiDB-lite"/>
    </source>
</evidence>
<gene>
    <name evidence="2" type="ORF">C3L24_09340</name>
</gene>